<sequence length="257" mass="27540">MIKKTIRTMTLTAAMMLTVSAFAPINKVDAANVTGTVTANVLNVRSGASTSYSVVGKVSKGEKVEILSSNNGWYKIEYDNNQTGWSCDDYITKNTVTGTVTANVLNVRSGASTSYSIVGKLSKGEKVEILLSNNGWHKIQYSQDNTGWVCNDYVSTSSASSSSNSSSSVVKTLNVKAYAYTGDGITATGTVPKYGTIAVDPSVIPYGTKVYIKELDKVFTAEDTGGAIKGNTIDIFMPTEKNCNDWGIRNITIEILK</sequence>
<keyword evidence="1" id="KW-0732">Signal</keyword>
<dbReference type="InterPro" id="IPR003646">
    <property type="entry name" value="SH3-like_bac-type"/>
</dbReference>
<dbReference type="GO" id="GO:0009254">
    <property type="term" value="P:peptidoglycan turnover"/>
    <property type="evidence" value="ECO:0007669"/>
    <property type="project" value="InterPro"/>
</dbReference>
<dbReference type="Proteomes" id="UP001140817">
    <property type="component" value="Unassembled WGS sequence"/>
</dbReference>
<evidence type="ECO:0000313" key="3">
    <source>
        <dbReference type="EMBL" id="MCR1824743.1"/>
    </source>
</evidence>
<keyword evidence="4" id="KW-1185">Reference proteome</keyword>
<dbReference type="Gene3D" id="2.30.30.40">
    <property type="entry name" value="SH3 Domains"/>
    <property type="match status" value="2"/>
</dbReference>
<evidence type="ECO:0000259" key="2">
    <source>
        <dbReference type="PROSITE" id="PS51781"/>
    </source>
</evidence>
<evidence type="ECO:0000256" key="1">
    <source>
        <dbReference type="SAM" id="SignalP"/>
    </source>
</evidence>
<dbReference type="InterPro" id="IPR059180">
    <property type="entry name" value="3D_YorM"/>
</dbReference>
<dbReference type="Pfam" id="PF08239">
    <property type="entry name" value="SH3_3"/>
    <property type="match status" value="2"/>
</dbReference>
<dbReference type="AlphaFoldDB" id="A0A9X2S361"/>
<dbReference type="GO" id="GO:0004553">
    <property type="term" value="F:hydrolase activity, hydrolyzing O-glycosyl compounds"/>
    <property type="evidence" value="ECO:0007669"/>
    <property type="project" value="InterPro"/>
</dbReference>
<name>A0A9X2S361_9FIRM</name>
<protein>
    <submittedName>
        <fullName evidence="3">SH3 domain-containing protein</fullName>
    </submittedName>
</protein>
<dbReference type="InterPro" id="IPR052354">
    <property type="entry name" value="Cell_Wall_Dynamics_Protein"/>
</dbReference>
<dbReference type="PROSITE" id="PS51781">
    <property type="entry name" value="SH3B"/>
    <property type="match status" value="2"/>
</dbReference>
<dbReference type="SMART" id="SM00287">
    <property type="entry name" value="SH3b"/>
    <property type="match status" value="2"/>
</dbReference>
<dbReference type="EMBL" id="JANKBY010000392">
    <property type="protein sequence ID" value="MCR1824743.1"/>
    <property type="molecule type" value="Genomic_DNA"/>
</dbReference>
<feature type="chain" id="PRO_5040945427" evidence="1">
    <location>
        <begin position="24"/>
        <end position="257"/>
    </location>
</feature>
<dbReference type="PANTHER" id="PTHR34408:SF1">
    <property type="entry name" value="GLYCOSYL HYDROLASE FAMILY 19 DOMAIN-CONTAINING PROTEIN HI_1415"/>
    <property type="match status" value="1"/>
</dbReference>
<proteinExistence type="predicted"/>
<dbReference type="GO" id="GO:0019867">
    <property type="term" value="C:outer membrane"/>
    <property type="evidence" value="ECO:0007669"/>
    <property type="project" value="InterPro"/>
</dbReference>
<accession>A0A9X2S361</accession>
<feature type="domain" description="SH3b" evidence="2">
    <location>
        <begin position="32"/>
        <end position="95"/>
    </location>
</feature>
<dbReference type="InterPro" id="IPR036908">
    <property type="entry name" value="RlpA-like_sf"/>
</dbReference>
<dbReference type="PANTHER" id="PTHR34408">
    <property type="entry name" value="FAMILY PROTEIN, PUTATIVE-RELATED"/>
    <property type="match status" value="1"/>
</dbReference>
<feature type="domain" description="SH3b" evidence="2">
    <location>
        <begin position="96"/>
        <end position="158"/>
    </location>
</feature>
<dbReference type="SUPFAM" id="SSF50685">
    <property type="entry name" value="Barwin-like endoglucanases"/>
    <property type="match status" value="1"/>
</dbReference>
<comment type="caution">
    <text evidence="3">The sequence shown here is derived from an EMBL/GenBank/DDBJ whole genome shotgun (WGS) entry which is preliminary data.</text>
</comment>
<dbReference type="RefSeq" id="WP_074429447.1">
    <property type="nucleotide sequence ID" value="NZ_JANKBY010000392.1"/>
</dbReference>
<organism evidence="3 4">
    <name type="scientific">Terrisporobacter muris</name>
    <dbReference type="NCBI Taxonomy" id="2963284"/>
    <lineage>
        <taxon>Bacteria</taxon>
        <taxon>Bacillati</taxon>
        <taxon>Bacillota</taxon>
        <taxon>Clostridia</taxon>
        <taxon>Peptostreptococcales</taxon>
        <taxon>Peptostreptococcaceae</taxon>
        <taxon>Terrisporobacter</taxon>
    </lineage>
</organism>
<dbReference type="CDD" id="cd14667">
    <property type="entry name" value="3D_containing_proteins"/>
    <property type="match status" value="1"/>
</dbReference>
<dbReference type="InterPro" id="IPR010611">
    <property type="entry name" value="3D_dom"/>
</dbReference>
<dbReference type="Gene3D" id="2.40.40.10">
    <property type="entry name" value="RlpA-like domain"/>
    <property type="match status" value="1"/>
</dbReference>
<feature type="signal peptide" evidence="1">
    <location>
        <begin position="1"/>
        <end position="23"/>
    </location>
</feature>
<gene>
    <name evidence="3" type="ORF">NSA58_18340</name>
</gene>
<reference evidence="3" key="1">
    <citation type="submission" date="2022-07" db="EMBL/GenBank/DDBJ databases">
        <title>Enhanced cultured diversity of the mouse gut microbiota enables custom-made synthetic communities.</title>
        <authorList>
            <person name="Afrizal A."/>
        </authorList>
    </citation>
    <scope>NUCLEOTIDE SEQUENCE</scope>
    <source>
        <strain evidence="3">DSM 29186</strain>
    </source>
</reference>
<dbReference type="Pfam" id="PF06725">
    <property type="entry name" value="3D"/>
    <property type="match status" value="1"/>
</dbReference>
<evidence type="ECO:0000313" key="4">
    <source>
        <dbReference type="Proteomes" id="UP001140817"/>
    </source>
</evidence>